<keyword evidence="2" id="KW-1185">Reference proteome</keyword>
<organism evidence="1 2">
    <name type="scientific">Dermacentor silvarum</name>
    <name type="common">Tick</name>
    <dbReference type="NCBI Taxonomy" id="543639"/>
    <lineage>
        <taxon>Eukaryota</taxon>
        <taxon>Metazoa</taxon>
        <taxon>Ecdysozoa</taxon>
        <taxon>Arthropoda</taxon>
        <taxon>Chelicerata</taxon>
        <taxon>Arachnida</taxon>
        <taxon>Acari</taxon>
        <taxon>Parasitiformes</taxon>
        <taxon>Ixodida</taxon>
        <taxon>Ixodoidea</taxon>
        <taxon>Ixodidae</taxon>
        <taxon>Rhipicephalinae</taxon>
        <taxon>Dermacentor</taxon>
    </lineage>
</organism>
<accession>A0ACB8CTY3</accession>
<gene>
    <name evidence="1" type="ORF">HPB49_024564</name>
</gene>
<reference evidence="1" key="1">
    <citation type="submission" date="2020-05" db="EMBL/GenBank/DDBJ databases">
        <title>Large-scale comparative analyses of tick genomes elucidate their genetic diversity and vector capacities.</title>
        <authorList>
            <person name="Jia N."/>
            <person name="Wang J."/>
            <person name="Shi W."/>
            <person name="Du L."/>
            <person name="Sun Y."/>
            <person name="Zhan W."/>
            <person name="Jiang J."/>
            <person name="Wang Q."/>
            <person name="Zhang B."/>
            <person name="Ji P."/>
            <person name="Sakyi L.B."/>
            <person name="Cui X."/>
            <person name="Yuan T."/>
            <person name="Jiang B."/>
            <person name="Yang W."/>
            <person name="Lam T.T.-Y."/>
            <person name="Chang Q."/>
            <person name="Ding S."/>
            <person name="Wang X."/>
            <person name="Zhu J."/>
            <person name="Ruan X."/>
            <person name="Zhao L."/>
            <person name="Wei J."/>
            <person name="Que T."/>
            <person name="Du C."/>
            <person name="Cheng J."/>
            <person name="Dai P."/>
            <person name="Han X."/>
            <person name="Huang E."/>
            <person name="Gao Y."/>
            <person name="Liu J."/>
            <person name="Shao H."/>
            <person name="Ye R."/>
            <person name="Li L."/>
            <person name="Wei W."/>
            <person name="Wang X."/>
            <person name="Wang C."/>
            <person name="Yang T."/>
            <person name="Huo Q."/>
            <person name="Li W."/>
            <person name="Guo W."/>
            <person name="Chen H."/>
            <person name="Zhou L."/>
            <person name="Ni X."/>
            <person name="Tian J."/>
            <person name="Zhou Y."/>
            <person name="Sheng Y."/>
            <person name="Liu T."/>
            <person name="Pan Y."/>
            <person name="Xia L."/>
            <person name="Li J."/>
            <person name="Zhao F."/>
            <person name="Cao W."/>
        </authorList>
    </citation>
    <scope>NUCLEOTIDE SEQUENCE</scope>
    <source>
        <strain evidence="1">Dsil-2018</strain>
    </source>
</reference>
<comment type="caution">
    <text evidence="1">The sequence shown here is derived from an EMBL/GenBank/DDBJ whole genome shotgun (WGS) entry which is preliminary data.</text>
</comment>
<sequence length="350" mass="39377">MATPGNDTGAALVFRGAEEVGNLLVDLEGATGCVSGNVIDYRMPCTAAEDTTCQIVLHLSVWNEFPRWPNLELPELSETGRQLDLVHSPMNCFHSREENKMHQAATPLYWLLKRHHCVVSVHIPRHWGCVKSSQLSITELGIGVDVIGEDVIFLADAVIQGAAIRKNRLLYLPASPYRCLIRRLRAGIFKNRTLCSATTGDFHERNYDEWADDWFAVCDTARRNSGCVARAAQFLNHARCDRLCAAGLDRVCRHPALVAELAEVLSIDKVEAARVVRQKLRCIEGLHDFMRLAGVVKEQVTCLPRQDGRMQLDGLNQDCWAHVRRYLELDDVACGTAPHRRIRRRVYVTT</sequence>
<protein>
    <submittedName>
        <fullName evidence="1">Uncharacterized protein</fullName>
    </submittedName>
</protein>
<evidence type="ECO:0000313" key="1">
    <source>
        <dbReference type="EMBL" id="KAH7950487.1"/>
    </source>
</evidence>
<dbReference type="Proteomes" id="UP000821865">
    <property type="component" value="Chromosome 5"/>
</dbReference>
<proteinExistence type="predicted"/>
<name>A0ACB8CTY3_DERSI</name>
<evidence type="ECO:0000313" key="2">
    <source>
        <dbReference type="Proteomes" id="UP000821865"/>
    </source>
</evidence>
<dbReference type="EMBL" id="CM023474">
    <property type="protein sequence ID" value="KAH7950487.1"/>
    <property type="molecule type" value="Genomic_DNA"/>
</dbReference>